<dbReference type="CDD" id="cd00009">
    <property type="entry name" value="AAA"/>
    <property type="match status" value="1"/>
</dbReference>
<dbReference type="InterPro" id="IPR027417">
    <property type="entry name" value="P-loop_NTPase"/>
</dbReference>
<accession>A0A256JZF5</accession>
<keyword evidence="4" id="KW-0067">ATP-binding</keyword>
<name>A0A256JZF5_HALEZ</name>
<evidence type="ECO:0000313" key="7">
    <source>
        <dbReference type="Proteomes" id="UP000216925"/>
    </source>
</evidence>
<reference evidence="6 7" key="1">
    <citation type="journal article" date="2014" name="Front. Microbiol.">
        <title>Population and genomic analysis of the genus Halorubrum.</title>
        <authorList>
            <person name="Fullmer M.S."/>
            <person name="Soucy S.M."/>
            <person name="Swithers K.S."/>
            <person name="Makkay A.M."/>
            <person name="Wheeler R."/>
            <person name="Ventosa A."/>
            <person name="Gogarten J.P."/>
            <person name="Papke R.T."/>
        </authorList>
    </citation>
    <scope>NUCLEOTIDE SEQUENCE [LARGE SCALE GENOMIC DNA]</scope>
    <source>
        <strain evidence="6 7">Ec15</strain>
    </source>
</reference>
<dbReference type="Pfam" id="PF22703">
    <property type="entry name" value="Cdc6_lid"/>
    <property type="match status" value="1"/>
</dbReference>
<feature type="domain" description="AAA+ ATPase" evidence="5">
    <location>
        <begin position="66"/>
        <end position="204"/>
    </location>
</feature>
<dbReference type="SMART" id="SM00382">
    <property type="entry name" value="AAA"/>
    <property type="match status" value="1"/>
</dbReference>
<dbReference type="Proteomes" id="UP000216925">
    <property type="component" value="Unassembled WGS sequence"/>
</dbReference>
<sequence>MAAALGIRNHPEHPAVGLYSHAVTDQNVIHDGTVFDDDHLPSTIVGRNRHMNEVTDALAPIQDGFRAENCFLFGPSGVGKTTVAKAAVRELRQEVLEVPYAYVNCWQDYTRNAVLEQISRDLVGAALPRSASTGQLIDRITADLDGPGVVILDEVDQLRENKVLYDLHEIRGISWIGIANREVDLLADLDERVTSRISVAYRVNFDTYGEDAITEILSRRAREGLGPNAVDEDVLRRIARLSEGDARQAIAGLRVAARMASREGLSAIPGRLVEDAVADAEREVRQKTISKLNTHQRALYEVLTEEDGLIQKELYAQYEEAHEDPVTLRSLRENHLPKLEHYNLIDVEWDRGSKRYHLVGVDHTAPTPQS</sequence>
<dbReference type="GO" id="GO:0006260">
    <property type="term" value="P:DNA replication"/>
    <property type="evidence" value="ECO:0007669"/>
    <property type="project" value="UniProtKB-KW"/>
</dbReference>
<comment type="similarity">
    <text evidence="1">Belongs to the CDC6/cdc18 family.</text>
</comment>
<dbReference type="InterPro" id="IPR014277">
    <property type="entry name" value="Orc1/Cdc6_arc"/>
</dbReference>
<dbReference type="GO" id="GO:0005524">
    <property type="term" value="F:ATP binding"/>
    <property type="evidence" value="ECO:0007669"/>
    <property type="project" value="UniProtKB-KW"/>
</dbReference>
<dbReference type="Pfam" id="PF13401">
    <property type="entry name" value="AAA_22"/>
    <property type="match status" value="1"/>
</dbReference>
<dbReference type="SUPFAM" id="SSF52540">
    <property type="entry name" value="P-loop containing nucleoside triphosphate hydrolases"/>
    <property type="match status" value="1"/>
</dbReference>
<comment type="caution">
    <text evidence="6">The sequence shown here is derived from an EMBL/GenBank/DDBJ whole genome shotgun (WGS) entry which is preliminary data.</text>
</comment>
<evidence type="ECO:0000313" key="6">
    <source>
        <dbReference type="EMBL" id="OYR73752.1"/>
    </source>
</evidence>
<dbReference type="InterPro" id="IPR049945">
    <property type="entry name" value="AAA_22"/>
</dbReference>
<evidence type="ECO:0000256" key="2">
    <source>
        <dbReference type="ARBA" id="ARBA00022705"/>
    </source>
</evidence>
<keyword evidence="3" id="KW-0547">Nucleotide-binding</keyword>
<dbReference type="CDD" id="cd18139">
    <property type="entry name" value="HLD_clamp_RarA"/>
    <property type="match status" value="1"/>
</dbReference>
<evidence type="ECO:0000256" key="4">
    <source>
        <dbReference type="ARBA" id="ARBA00022840"/>
    </source>
</evidence>
<protein>
    <submittedName>
        <fullName evidence="6">AAA family ATPase</fullName>
    </submittedName>
</protein>
<dbReference type="InterPro" id="IPR055237">
    <property type="entry name" value="Cdc6_lid"/>
</dbReference>
<dbReference type="InterPro" id="IPR003593">
    <property type="entry name" value="AAA+_ATPase"/>
</dbReference>
<dbReference type="GO" id="GO:0016887">
    <property type="term" value="F:ATP hydrolysis activity"/>
    <property type="evidence" value="ECO:0007669"/>
    <property type="project" value="InterPro"/>
</dbReference>
<dbReference type="AlphaFoldDB" id="A0A256JZF5"/>
<evidence type="ECO:0000259" key="5">
    <source>
        <dbReference type="SMART" id="SM00382"/>
    </source>
</evidence>
<keyword evidence="2" id="KW-0235">DNA replication</keyword>
<evidence type="ECO:0000256" key="1">
    <source>
        <dbReference type="ARBA" id="ARBA00006184"/>
    </source>
</evidence>
<dbReference type="NCBIfam" id="TIGR02928">
    <property type="entry name" value="orc1/cdc6 family replication initiation protein"/>
    <property type="match status" value="1"/>
</dbReference>
<proteinExistence type="inferred from homology"/>
<dbReference type="PANTHER" id="PTHR10763">
    <property type="entry name" value="CELL DIVISION CONTROL PROTEIN 6-RELATED"/>
    <property type="match status" value="1"/>
</dbReference>
<evidence type="ECO:0000256" key="3">
    <source>
        <dbReference type="ARBA" id="ARBA00022741"/>
    </source>
</evidence>
<dbReference type="PANTHER" id="PTHR10763:SF22">
    <property type="entry name" value="ORC1-TYPE DNA REPLICATION PROTEIN"/>
    <property type="match status" value="1"/>
</dbReference>
<gene>
    <name evidence="6" type="ORF">DJ76_08285</name>
</gene>
<organism evidence="6 7">
    <name type="scientific">Halorubrum ezzemoulense</name>
    <name type="common">Halorubrum chaoviator</name>
    <dbReference type="NCBI Taxonomy" id="337243"/>
    <lineage>
        <taxon>Archaea</taxon>
        <taxon>Methanobacteriati</taxon>
        <taxon>Methanobacteriota</taxon>
        <taxon>Stenosarchaea group</taxon>
        <taxon>Halobacteria</taxon>
        <taxon>Halobacteriales</taxon>
        <taxon>Haloferacaceae</taxon>
        <taxon>Halorubrum</taxon>
    </lineage>
</organism>
<dbReference type="Gene3D" id="3.40.50.300">
    <property type="entry name" value="P-loop containing nucleotide triphosphate hydrolases"/>
    <property type="match status" value="1"/>
</dbReference>
<dbReference type="InterPro" id="IPR050311">
    <property type="entry name" value="ORC1/CDC6"/>
</dbReference>
<dbReference type="Gene3D" id="1.10.8.60">
    <property type="match status" value="1"/>
</dbReference>
<dbReference type="EMBL" id="NHPD01000037">
    <property type="protein sequence ID" value="OYR73752.1"/>
    <property type="molecule type" value="Genomic_DNA"/>
</dbReference>